<keyword evidence="6 8" id="KW-0472">Membrane</keyword>
<dbReference type="NCBIfam" id="NF033827">
    <property type="entry name" value="CDF_efflux_DmeF"/>
    <property type="match status" value="1"/>
</dbReference>
<dbReference type="SUPFAM" id="SSF161111">
    <property type="entry name" value="Cation efflux protein transmembrane domain-like"/>
    <property type="match status" value="1"/>
</dbReference>
<dbReference type="RefSeq" id="WP_169256851.1">
    <property type="nucleotide sequence ID" value="NZ_WTVN01000023.1"/>
</dbReference>
<evidence type="ECO:0000256" key="1">
    <source>
        <dbReference type="ARBA" id="ARBA00004141"/>
    </source>
</evidence>
<evidence type="ECO:0000256" key="4">
    <source>
        <dbReference type="ARBA" id="ARBA00022989"/>
    </source>
</evidence>
<keyword evidence="11" id="KW-1185">Reference proteome</keyword>
<dbReference type="InterPro" id="IPR027469">
    <property type="entry name" value="Cation_efflux_TMD_sf"/>
</dbReference>
<feature type="transmembrane region" description="Helical" evidence="8">
    <location>
        <begin position="187"/>
        <end position="213"/>
    </location>
</feature>
<evidence type="ECO:0000256" key="2">
    <source>
        <dbReference type="ARBA" id="ARBA00022448"/>
    </source>
</evidence>
<feature type="domain" description="Cation efflux protein transmembrane" evidence="9">
    <location>
        <begin position="28"/>
        <end position="244"/>
    </location>
</feature>
<feature type="transmembrane region" description="Helical" evidence="8">
    <location>
        <begin position="59"/>
        <end position="80"/>
    </location>
</feature>
<evidence type="ECO:0000256" key="3">
    <source>
        <dbReference type="ARBA" id="ARBA00022692"/>
    </source>
</evidence>
<evidence type="ECO:0000313" key="10">
    <source>
        <dbReference type="EMBL" id="NMG45003.1"/>
    </source>
</evidence>
<dbReference type="PANTHER" id="PTHR45755">
    <property type="match status" value="1"/>
</dbReference>
<dbReference type="InterPro" id="IPR045316">
    <property type="entry name" value="Msc2-like"/>
</dbReference>
<evidence type="ECO:0000313" key="11">
    <source>
        <dbReference type="Proteomes" id="UP000623795"/>
    </source>
</evidence>
<sequence length="327" mass="35668">MSPESPQYWTSNHSFDDGNVAGERGTRLVLVITAITMVVEIAAGWWFNSMALLADGWHMSSHALAIGLSALAYAAARRYADDPRFAFGTWKIEILAGFASAIFLVGVALAMVIGSVERLLAPQAIRFHEAIAVAVLGLVVNIVCALILARAGEHSHGGHGHGHHGHDHAHAHDHHDHHHHDLNLRAAYLHVVVDAATSVLAIVALLGGMLYGWNWLDPVMGIVGAVLVARWSRGLLRDTGRVLLDREMDHPVVGEIREALARHPHWPEAPRIVDLHVWRVGRNRFAAIVGVLSGDPTITPTSIKRALAPHEELIHISVEVNRPQDAR</sequence>
<dbReference type="Gene3D" id="1.20.1510.10">
    <property type="entry name" value="Cation efflux protein transmembrane domain"/>
    <property type="match status" value="1"/>
</dbReference>
<name>A0ABX1PZZ3_9RHOO</name>
<evidence type="ECO:0000256" key="5">
    <source>
        <dbReference type="ARBA" id="ARBA00023065"/>
    </source>
</evidence>
<comment type="subcellular location">
    <subcellularLocation>
        <location evidence="1">Membrane</location>
        <topology evidence="1">Multi-pass membrane protein</topology>
    </subcellularLocation>
</comment>
<feature type="compositionally biased region" description="Basic residues" evidence="7">
    <location>
        <begin position="157"/>
        <end position="167"/>
    </location>
</feature>
<keyword evidence="5" id="KW-0406">Ion transport</keyword>
<evidence type="ECO:0000256" key="7">
    <source>
        <dbReference type="SAM" id="MobiDB-lite"/>
    </source>
</evidence>
<dbReference type="InterPro" id="IPR058533">
    <property type="entry name" value="Cation_efflux_TM"/>
</dbReference>
<evidence type="ECO:0000256" key="8">
    <source>
        <dbReference type="SAM" id="Phobius"/>
    </source>
</evidence>
<accession>A0ABX1PZZ3</accession>
<proteinExistence type="predicted"/>
<keyword evidence="2" id="KW-0813">Transport</keyword>
<feature type="transmembrane region" description="Helical" evidence="8">
    <location>
        <begin position="125"/>
        <end position="149"/>
    </location>
</feature>
<comment type="caution">
    <text evidence="10">The sequence shown here is derived from an EMBL/GenBank/DDBJ whole genome shotgun (WGS) entry which is preliminary data.</text>
</comment>
<reference evidence="10 11" key="1">
    <citation type="submission" date="2019-12" db="EMBL/GenBank/DDBJ databases">
        <title>Comparative genomics gives insights into the taxonomy of the Azoarcus-Aromatoleum group and reveals separate origins of nif in the plant-associated Azoarcus and non-plant-associated Aromatoleum sub-groups.</title>
        <authorList>
            <person name="Lafos M."/>
            <person name="Maluk M."/>
            <person name="Batista M."/>
            <person name="Junghare M."/>
            <person name="Carmona M."/>
            <person name="Faoro H."/>
            <person name="Cruz L.M."/>
            <person name="Battistoni F."/>
            <person name="De Souza E."/>
            <person name="Pedrosa F."/>
            <person name="Chen W.-M."/>
            <person name="Poole P.S."/>
            <person name="Dixon R.A."/>
            <person name="James E.K."/>
        </authorList>
    </citation>
    <scope>NUCLEOTIDE SEQUENCE [LARGE SCALE GENOMIC DNA]</scope>
    <source>
        <strain evidence="10 11">Td21</strain>
    </source>
</reference>
<gene>
    <name evidence="10" type="primary">dmeF</name>
    <name evidence="10" type="ORF">GPA22_14845</name>
</gene>
<dbReference type="EMBL" id="WTVN01000023">
    <property type="protein sequence ID" value="NMG45003.1"/>
    <property type="molecule type" value="Genomic_DNA"/>
</dbReference>
<organism evidence="10 11">
    <name type="scientific">Aromatoleum toluvorans</name>
    <dbReference type="NCBI Taxonomy" id="92002"/>
    <lineage>
        <taxon>Bacteria</taxon>
        <taxon>Pseudomonadati</taxon>
        <taxon>Pseudomonadota</taxon>
        <taxon>Betaproteobacteria</taxon>
        <taxon>Rhodocyclales</taxon>
        <taxon>Rhodocyclaceae</taxon>
        <taxon>Aromatoleum</taxon>
    </lineage>
</organism>
<feature type="transmembrane region" description="Helical" evidence="8">
    <location>
        <begin position="28"/>
        <end position="47"/>
    </location>
</feature>
<dbReference type="Proteomes" id="UP000623795">
    <property type="component" value="Unassembled WGS sequence"/>
</dbReference>
<dbReference type="PANTHER" id="PTHR45755:SF4">
    <property type="entry name" value="ZINC TRANSPORTER 7"/>
    <property type="match status" value="1"/>
</dbReference>
<keyword evidence="4 8" id="KW-1133">Transmembrane helix</keyword>
<evidence type="ECO:0000256" key="6">
    <source>
        <dbReference type="ARBA" id="ARBA00023136"/>
    </source>
</evidence>
<feature type="transmembrane region" description="Helical" evidence="8">
    <location>
        <begin position="92"/>
        <end position="113"/>
    </location>
</feature>
<dbReference type="InterPro" id="IPR002524">
    <property type="entry name" value="Cation_efflux"/>
</dbReference>
<feature type="region of interest" description="Disordered" evidence="7">
    <location>
        <begin position="157"/>
        <end position="176"/>
    </location>
</feature>
<evidence type="ECO:0000259" key="9">
    <source>
        <dbReference type="Pfam" id="PF01545"/>
    </source>
</evidence>
<dbReference type="Pfam" id="PF01545">
    <property type="entry name" value="Cation_efflux"/>
    <property type="match status" value="1"/>
</dbReference>
<protein>
    <submittedName>
        <fullName evidence="10">CDF family Co(II)/Ni(II) efflux transporter DmeF</fullName>
    </submittedName>
</protein>
<dbReference type="NCBIfam" id="TIGR01297">
    <property type="entry name" value="CDF"/>
    <property type="match status" value="1"/>
</dbReference>
<keyword evidence="3 8" id="KW-0812">Transmembrane</keyword>